<protein>
    <submittedName>
        <fullName evidence="3">Uncharacterized protein</fullName>
    </submittedName>
</protein>
<dbReference type="GeneID" id="54989860"/>
<evidence type="ECO:0000256" key="1">
    <source>
        <dbReference type="SAM" id="Coils"/>
    </source>
</evidence>
<keyword evidence="2" id="KW-0472">Membrane</keyword>
<dbReference type="KEGG" id="vg:54989860"/>
<feature type="transmembrane region" description="Helical" evidence="2">
    <location>
        <begin position="6"/>
        <end position="26"/>
    </location>
</feature>
<sequence>MNKHIITASMVAVIGLLVYSTTVLWFKLEASQKALQNVTEDVVRLEDLQEQRIKEHLAIKDIQDKGEESKVQFNETIKNITTDTNTDDVNKLREVSNKVRERAISSKAEFN</sequence>
<organism evidence="3 4">
    <name type="scientific">Salmonella phage vB_SpuP_Spp16</name>
    <dbReference type="NCBI Taxonomy" id="2081603"/>
    <lineage>
        <taxon>Viruses</taxon>
        <taxon>Duplodnaviria</taxon>
        <taxon>Heunggongvirae</taxon>
        <taxon>Uroviricota</taxon>
        <taxon>Caudoviricetes</taxon>
        <taxon>Autographivirales</taxon>
        <taxon>Autonotataviridae</taxon>
        <taxon>Melnykvirinae</taxon>
        <taxon>Panjvirus</taxon>
        <taxon>Panjvirus Spp16</taxon>
    </lineage>
</organism>
<keyword evidence="2" id="KW-1133">Transmembrane helix</keyword>
<proteinExistence type="predicted"/>
<dbReference type="EMBL" id="MG878892">
    <property type="protein sequence ID" value="AVI05062.1"/>
    <property type="molecule type" value="Genomic_DNA"/>
</dbReference>
<evidence type="ECO:0000313" key="4">
    <source>
        <dbReference type="Proteomes" id="UP000241381"/>
    </source>
</evidence>
<keyword evidence="1" id="KW-0175">Coiled coil</keyword>
<feature type="coiled-coil region" evidence="1">
    <location>
        <begin position="28"/>
        <end position="65"/>
    </location>
</feature>
<keyword evidence="4" id="KW-1185">Reference proteome</keyword>
<dbReference type="RefSeq" id="YP_009799375.1">
    <property type="nucleotide sequence ID" value="NC_047941.1"/>
</dbReference>
<dbReference type="Proteomes" id="UP000241381">
    <property type="component" value="Segment"/>
</dbReference>
<accession>A0A2P9JZU5</accession>
<name>A0A2P9JZU5_9CAUD</name>
<keyword evidence="2" id="KW-0812">Transmembrane</keyword>
<evidence type="ECO:0000256" key="2">
    <source>
        <dbReference type="SAM" id="Phobius"/>
    </source>
</evidence>
<evidence type="ECO:0000313" key="3">
    <source>
        <dbReference type="EMBL" id="AVI05062.1"/>
    </source>
</evidence>
<reference evidence="3" key="1">
    <citation type="submission" date="2018-01" db="EMBL/GenBank/DDBJ databases">
        <title>Complete genome sequence analysis of a novel Salmonella phage Spp16.</title>
        <authorList>
            <person name="Zhao F."/>
            <person name="Sun H."/>
            <person name="Ren H."/>
            <person name="Tong Y."/>
        </authorList>
    </citation>
    <scope>NUCLEOTIDE SEQUENCE [LARGE SCALE GENOMIC DNA]</scope>
</reference>